<protein>
    <recommendedName>
        <fullName evidence="2">HNH domain-containing protein</fullName>
    </recommendedName>
</protein>
<feature type="region of interest" description="Disordered" evidence="1">
    <location>
        <begin position="26"/>
        <end position="46"/>
    </location>
</feature>
<dbReference type="AlphaFoldDB" id="X0YWD2"/>
<gene>
    <name evidence="3" type="ORF">S01H1_65988</name>
</gene>
<reference evidence="3" key="1">
    <citation type="journal article" date="2014" name="Front. Microbiol.">
        <title>High frequency of phylogenetically diverse reductive dehalogenase-homologous genes in deep subseafloor sedimentary metagenomes.</title>
        <authorList>
            <person name="Kawai M."/>
            <person name="Futagami T."/>
            <person name="Toyoda A."/>
            <person name="Takaki Y."/>
            <person name="Nishi S."/>
            <person name="Hori S."/>
            <person name="Arai W."/>
            <person name="Tsubouchi T."/>
            <person name="Morono Y."/>
            <person name="Uchiyama I."/>
            <person name="Ito T."/>
            <person name="Fujiyama A."/>
            <person name="Inagaki F."/>
            <person name="Takami H."/>
        </authorList>
    </citation>
    <scope>NUCLEOTIDE SEQUENCE</scope>
    <source>
        <strain evidence="3">Expedition CK06-06</strain>
    </source>
</reference>
<evidence type="ECO:0000313" key="3">
    <source>
        <dbReference type="EMBL" id="GAG40906.1"/>
    </source>
</evidence>
<dbReference type="CDD" id="cd00085">
    <property type="entry name" value="HNHc"/>
    <property type="match status" value="1"/>
</dbReference>
<dbReference type="Gene3D" id="1.10.30.50">
    <property type="match status" value="1"/>
</dbReference>
<comment type="caution">
    <text evidence="3">The sequence shown here is derived from an EMBL/GenBank/DDBJ whole genome shotgun (WGS) entry which is preliminary data.</text>
</comment>
<dbReference type="InterPro" id="IPR002711">
    <property type="entry name" value="HNH"/>
</dbReference>
<proteinExistence type="predicted"/>
<sequence length="46" mass="5115">MIVVPDSRCEICGASRNLEVHHIEPRRMGGSRRPEIEAPSNKAVLC</sequence>
<dbReference type="InterPro" id="IPR003615">
    <property type="entry name" value="HNH_nuc"/>
</dbReference>
<dbReference type="GO" id="GO:0008270">
    <property type="term" value="F:zinc ion binding"/>
    <property type="evidence" value="ECO:0007669"/>
    <property type="project" value="InterPro"/>
</dbReference>
<feature type="domain" description="HNH" evidence="2">
    <location>
        <begin position="9"/>
        <end position="33"/>
    </location>
</feature>
<dbReference type="Pfam" id="PF01844">
    <property type="entry name" value="HNH"/>
    <property type="match status" value="1"/>
</dbReference>
<name>X0YWD2_9ZZZZ</name>
<dbReference type="GO" id="GO:0004519">
    <property type="term" value="F:endonuclease activity"/>
    <property type="evidence" value="ECO:0007669"/>
    <property type="project" value="InterPro"/>
</dbReference>
<accession>X0YWD2</accession>
<evidence type="ECO:0000256" key="1">
    <source>
        <dbReference type="SAM" id="MobiDB-lite"/>
    </source>
</evidence>
<organism evidence="3">
    <name type="scientific">marine sediment metagenome</name>
    <dbReference type="NCBI Taxonomy" id="412755"/>
    <lineage>
        <taxon>unclassified sequences</taxon>
        <taxon>metagenomes</taxon>
        <taxon>ecological metagenomes</taxon>
    </lineage>
</organism>
<evidence type="ECO:0000259" key="2">
    <source>
        <dbReference type="Pfam" id="PF01844"/>
    </source>
</evidence>
<feature type="compositionally biased region" description="Basic and acidic residues" evidence="1">
    <location>
        <begin position="26"/>
        <end position="36"/>
    </location>
</feature>
<feature type="non-terminal residue" evidence="3">
    <location>
        <position position="46"/>
    </location>
</feature>
<dbReference type="EMBL" id="BARS01043605">
    <property type="protein sequence ID" value="GAG40906.1"/>
    <property type="molecule type" value="Genomic_DNA"/>
</dbReference>
<dbReference type="GO" id="GO:0003676">
    <property type="term" value="F:nucleic acid binding"/>
    <property type="evidence" value="ECO:0007669"/>
    <property type="project" value="InterPro"/>
</dbReference>